<name>A0ACC1P3Z8_9APHY</name>
<gene>
    <name evidence="1" type="ORF">NUW54_g9917</name>
</gene>
<protein>
    <submittedName>
        <fullName evidence="1">Uncharacterized protein</fullName>
    </submittedName>
</protein>
<comment type="caution">
    <text evidence="1">The sequence shown here is derived from an EMBL/GenBank/DDBJ whole genome shotgun (WGS) entry which is preliminary data.</text>
</comment>
<accession>A0ACC1P3Z8</accession>
<proteinExistence type="predicted"/>
<dbReference type="Proteomes" id="UP001144978">
    <property type="component" value="Unassembled WGS sequence"/>
</dbReference>
<organism evidence="1 2">
    <name type="scientific">Trametes sanguinea</name>
    <dbReference type="NCBI Taxonomy" id="158606"/>
    <lineage>
        <taxon>Eukaryota</taxon>
        <taxon>Fungi</taxon>
        <taxon>Dikarya</taxon>
        <taxon>Basidiomycota</taxon>
        <taxon>Agaricomycotina</taxon>
        <taxon>Agaricomycetes</taxon>
        <taxon>Polyporales</taxon>
        <taxon>Polyporaceae</taxon>
        <taxon>Trametes</taxon>
    </lineage>
</organism>
<evidence type="ECO:0000313" key="1">
    <source>
        <dbReference type="EMBL" id="KAJ2986066.1"/>
    </source>
</evidence>
<dbReference type="EMBL" id="JANSHE010003444">
    <property type="protein sequence ID" value="KAJ2986066.1"/>
    <property type="molecule type" value="Genomic_DNA"/>
</dbReference>
<reference evidence="1" key="1">
    <citation type="submission" date="2022-08" db="EMBL/GenBank/DDBJ databases">
        <title>Genome Sequence of Pycnoporus sanguineus.</title>
        <authorList>
            <person name="Buettner E."/>
        </authorList>
    </citation>
    <scope>NUCLEOTIDE SEQUENCE</scope>
    <source>
        <strain evidence="1">CG-C14</strain>
    </source>
</reference>
<keyword evidence="2" id="KW-1185">Reference proteome</keyword>
<evidence type="ECO:0000313" key="2">
    <source>
        <dbReference type="Proteomes" id="UP001144978"/>
    </source>
</evidence>
<sequence>MSERVPRGRSEHCLRGGSRQETAQAEGATVSLGQASAQDSVEASEVRVVMVNVETRDAGRIQVQRCTEQTAKHRNVFRASPATSHSQAPVAIDQQTVVQRVFSGTHEAGCCPRILHKFDSKQLCSGEADDLPGHRIYFQERLSRSSHWILGLLAAEHDPYGAFHRLHAASGLSDSIHRAVEALMVQLICAQKFAINSLIRLQGRICTNHGDGGVVRKNPMLTFSANHTNRTPGLQPLCSRRVSLAALGSAVLAVSMGKSEVSGRCLWPTPGTATGCTMRTSLIENLNSYFCHQGNSTPSTSPTPASTMVAIVNALFAAAAAGLTESSGYNTANNYSGTFVPQFPSGQTQLVAPSQPPKFIGLAFGVQNYTCSSGNNFTWEHGSCRRAHRCLVHRVYVWLLHDPERLVRLLDERHPVLYPEHHRPPPPPEPARDPRPALLRAQPPPLAKGLSPKWDFTSSGRFKGVPAEIIRKAEAKQFPWYRYFDLSPPEIGELIGIQNAGRLVHRLVHSFPKLQ</sequence>